<dbReference type="Pfam" id="PF14897">
    <property type="entry name" value="EpsG"/>
    <property type="match status" value="1"/>
</dbReference>
<reference evidence="2 3" key="1">
    <citation type="submission" date="2019-12" db="EMBL/GenBank/DDBJ databases">
        <title>Genomic-based taxomic classification of the family Erythrobacteraceae.</title>
        <authorList>
            <person name="Xu L."/>
        </authorList>
    </citation>
    <scope>NUCLEOTIDE SEQUENCE [LARGE SCALE GENOMIC DNA]</scope>
    <source>
        <strain evidence="2 3">SW-109</strain>
    </source>
</reference>
<dbReference type="Proteomes" id="UP000471435">
    <property type="component" value="Unassembled WGS sequence"/>
</dbReference>
<proteinExistence type="predicted"/>
<keyword evidence="1" id="KW-0472">Membrane</keyword>
<feature type="transmembrane region" description="Helical" evidence="1">
    <location>
        <begin position="258"/>
        <end position="275"/>
    </location>
</feature>
<accession>A0A6I4V512</accession>
<comment type="caution">
    <text evidence="2">The sequence shown here is derived from an EMBL/GenBank/DDBJ whole genome shotgun (WGS) entry which is preliminary data.</text>
</comment>
<name>A0A6I4V512_9SPHN</name>
<feature type="transmembrane region" description="Helical" evidence="1">
    <location>
        <begin position="231"/>
        <end position="252"/>
    </location>
</feature>
<evidence type="ECO:0000313" key="3">
    <source>
        <dbReference type="Proteomes" id="UP000471435"/>
    </source>
</evidence>
<evidence type="ECO:0000313" key="2">
    <source>
        <dbReference type="EMBL" id="MXP47950.1"/>
    </source>
</evidence>
<keyword evidence="1" id="KW-1133">Transmembrane helix</keyword>
<dbReference type="InterPro" id="IPR049458">
    <property type="entry name" value="EpsG-like"/>
</dbReference>
<keyword evidence="1" id="KW-0812">Transmembrane</keyword>
<organism evidence="2 3">
    <name type="scientific">Pontixanthobacter luteolus</name>
    <dbReference type="NCBI Taxonomy" id="295089"/>
    <lineage>
        <taxon>Bacteria</taxon>
        <taxon>Pseudomonadati</taxon>
        <taxon>Pseudomonadota</taxon>
        <taxon>Alphaproteobacteria</taxon>
        <taxon>Sphingomonadales</taxon>
        <taxon>Erythrobacteraceae</taxon>
        <taxon>Pontixanthobacter</taxon>
    </lineage>
</organism>
<sequence>MFIVLIGFIGLRHNIGMDWNNYLIIFHRVTEQIGLTALLGRTEPGYVLILELGALSGLGIYGANLITAGIIVSGLFYWARKSAEPWLALVSAFPMFIVVFSMSANRQALAAAAIMVVIGLWYRLSLVGRIAAILACASFHYSALIFLVFVALDLKVRWEIRAVLTIGCLALMFGILLQTGQSEYYVDAYGNQTSEAFRSEGALYHLALNAILASLYFFLPRARSILFPNRLLRNLAFACLLTVPLALAFSTLASRMNFYWFPMSMFVAGALPQIVDFKMRPLLRIGICLVYGLTMIVWLTYANSAQAYIPYKNLIFMDARMSVLR</sequence>
<feature type="transmembrane region" description="Helical" evidence="1">
    <location>
        <begin position="282"/>
        <end position="301"/>
    </location>
</feature>
<protein>
    <recommendedName>
        <fullName evidence="4">EpsG family protein</fullName>
    </recommendedName>
</protein>
<feature type="transmembrane region" description="Helical" evidence="1">
    <location>
        <begin position="130"/>
        <end position="150"/>
    </location>
</feature>
<feature type="transmembrane region" description="Helical" evidence="1">
    <location>
        <begin position="85"/>
        <end position="101"/>
    </location>
</feature>
<gene>
    <name evidence="2" type="ORF">GRI43_11195</name>
</gene>
<feature type="transmembrane region" description="Helical" evidence="1">
    <location>
        <begin position="201"/>
        <end position="219"/>
    </location>
</feature>
<feature type="transmembrane region" description="Helical" evidence="1">
    <location>
        <begin position="58"/>
        <end position="79"/>
    </location>
</feature>
<dbReference type="EMBL" id="WTYP01000002">
    <property type="protein sequence ID" value="MXP47950.1"/>
    <property type="molecule type" value="Genomic_DNA"/>
</dbReference>
<keyword evidence="3" id="KW-1185">Reference proteome</keyword>
<evidence type="ECO:0008006" key="4">
    <source>
        <dbReference type="Google" id="ProtNLM"/>
    </source>
</evidence>
<dbReference type="AlphaFoldDB" id="A0A6I4V512"/>
<feature type="transmembrane region" description="Helical" evidence="1">
    <location>
        <begin position="162"/>
        <end position="181"/>
    </location>
</feature>
<evidence type="ECO:0000256" key="1">
    <source>
        <dbReference type="SAM" id="Phobius"/>
    </source>
</evidence>